<reference evidence="1 2" key="1">
    <citation type="submission" date="2021-02" db="EMBL/GenBank/DDBJ databases">
        <title>Alicyclobacillus curvatus sp. nov. and Alicyclobacillus mengziensis sp. nov., two acidophilic bacteria isolated from acid mine drainage.</title>
        <authorList>
            <person name="Huang Y."/>
        </authorList>
    </citation>
    <scope>NUCLEOTIDE SEQUENCE [LARGE SCALE GENOMIC DNA]</scope>
    <source>
        <strain evidence="1 2">S30H14</strain>
    </source>
</reference>
<dbReference type="Gene3D" id="3.40.50.2020">
    <property type="match status" value="1"/>
</dbReference>
<gene>
    <name evidence="1" type="ORF">JZ786_10775</name>
</gene>
<organism evidence="1 2">
    <name type="scientific">Alicyclobacillus mengziensis</name>
    <dbReference type="NCBI Taxonomy" id="2931921"/>
    <lineage>
        <taxon>Bacteria</taxon>
        <taxon>Bacillati</taxon>
        <taxon>Bacillota</taxon>
        <taxon>Bacilli</taxon>
        <taxon>Bacillales</taxon>
        <taxon>Alicyclobacillaceae</taxon>
        <taxon>Alicyclobacillus</taxon>
    </lineage>
</organism>
<dbReference type="RefSeq" id="WP_206658668.1">
    <property type="nucleotide sequence ID" value="NZ_CP071182.1"/>
</dbReference>
<proteinExistence type="predicted"/>
<dbReference type="InterPro" id="IPR029057">
    <property type="entry name" value="PRTase-like"/>
</dbReference>
<dbReference type="KEGG" id="afx:JZ786_10775"/>
<dbReference type="Proteomes" id="UP000663505">
    <property type="component" value="Chromosome"/>
</dbReference>
<protein>
    <submittedName>
        <fullName evidence="1">Uncharacterized protein</fullName>
    </submittedName>
</protein>
<dbReference type="EMBL" id="CP071182">
    <property type="protein sequence ID" value="QSO49357.1"/>
    <property type="molecule type" value="Genomic_DNA"/>
</dbReference>
<dbReference type="AlphaFoldDB" id="A0A9X7W2L2"/>
<evidence type="ECO:0000313" key="1">
    <source>
        <dbReference type="EMBL" id="QSO49357.1"/>
    </source>
</evidence>
<sequence>MTLDIQDRLLELLVRTGAIRVRMSEDELPFWYTSCVPGPYYINVEKIIGADTSQKALADITKVLRSVESPDTRAKQIWEIITNYFHKNTQYSEVITLLVAYYNSIEHQPLPPAISGGERRDWFFSVPFAQLLSVPHLFLFKTGDLTAVDTDGQPVARWNYGQVLHVSDIVNTATSYTRHWLPILNQNDLELSETFTVAVRGTPGLHELERRGVKTLTSLELSAEVFNAAHDKGLISEFSLAEIVQYMNSPREWTRELLKQCGDQMLSSFSGLDATQQARMRSFIQNDPYQLYEEFPLFFDRVKIGI</sequence>
<accession>A0A9X7W2L2</accession>
<name>A0A9X7W2L2_9BACL</name>
<evidence type="ECO:0000313" key="2">
    <source>
        <dbReference type="Proteomes" id="UP000663505"/>
    </source>
</evidence>
<keyword evidence="2" id="KW-1185">Reference proteome</keyword>